<keyword evidence="7" id="KW-1185">Reference proteome</keyword>
<dbReference type="Pfam" id="PF13445">
    <property type="entry name" value="zf-RING_UBOX"/>
    <property type="match status" value="1"/>
</dbReference>
<dbReference type="Gene3D" id="3.30.40.10">
    <property type="entry name" value="Zinc/RING finger domain, C3HC4 (zinc finger)"/>
    <property type="match status" value="1"/>
</dbReference>
<keyword evidence="3" id="KW-0862">Zinc</keyword>
<sequence length="528" mass="59263">MDQNTSTIAELRAKQVDQISDNLSRLSYHLASVSLNASADADSSSSSPLPRRFQWAVERLKGLFNQLEPKQLVVVLPRIRQLMERVNEKSGLGFREFDEFAQLLGRLVAIKESKNKLPVVRYLPYISDLPPSEVNGPAPPEWLAMFVHSDVPSVCIEDHNACCNVCLEDFEEPALAGEFQVGGGDDGTQTSPKPLRQLICGHVLHEDCLPMFQNDDYDDSDSNEKFECPVCRAKVWTSPPVSLLSSEIPRDAALNSISSDQHQTYDDYYNTLPPWQKMHGDLLDWIISLPISRLDEALDSTTHGRPVNEDALCIWSNQTYKRYLYSRTTDSPEGLVGCVILGSMTAQTLSDLVSVGDHTEASRRLREPEFQDAPRLLVVFAKHVDSDESHWVVHKFSLPDGALTTYHFHPELNACSDCRPASWWPAIRLAWPDADICPNPGMPTLIHLHRPMELAVDDSVAAAGIRYSILMGLPAEYSAVDLECLRGLIGTEIKNLHERYNSWTSYMSTFFGDLYGRSERVEGDRLDT</sequence>
<protein>
    <recommendedName>
        <fullName evidence="5">RING-type domain-containing protein</fullName>
    </recommendedName>
</protein>
<feature type="domain" description="RING-type" evidence="5">
    <location>
        <begin position="163"/>
        <end position="232"/>
    </location>
</feature>
<evidence type="ECO:0000313" key="7">
    <source>
        <dbReference type="Proteomes" id="UP000559256"/>
    </source>
</evidence>
<dbReference type="EMBL" id="JAACJM010000056">
    <property type="protein sequence ID" value="KAF5355431.1"/>
    <property type="molecule type" value="Genomic_DNA"/>
</dbReference>
<name>A0A8H5D8D3_9AGAR</name>
<keyword evidence="1" id="KW-0479">Metal-binding</keyword>
<dbReference type="PROSITE" id="PS50089">
    <property type="entry name" value="ZF_RING_2"/>
    <property type="match status" value="1"/>
</dbReference>
<dbReference type="SUPFAM" id="SSF57850">
    <property type="entry name" value="RING/U-box"/>
    <property type="match status" value="1"/>
</dbReference>
<dbReference type="SMART" id="SM00184">
    <property type="entry name" value="RING"/>
    <property type="match status" value="1"/>
</dbReference>
<evidence type="ECO:0000259" key="5">
    <source>
        <dbReference type="PROSITE" id="PS50089"/>
    </source>
</evidence>
<proteinExistence type="predicted"/>
<dbReference type="CDD" id="cd16448">
    <property type="entry name" value="RING-H2"/>
    <property type="match status" value="1"/>
</dbReference>
<accession>A0A8H5D8D3</accession>
<dbReference type="AlphaFoldDB" id="A0A8H5D8D3"/>
<evidence type="ECO:0000313" key="6">
    <source>
        <dbReference type="EMBL" id="KAF5355431.1"/>
    </source>
</evidence>
<dbReference type="Proteomes" id="UP000559256">
    <property type="component" value="Unassembled WGS sequence"/>
</dbReference>
<dbReference type="OrthoDB" id="2562444at2759"/>
<comment type="caution">
    <text evidence="6">The sequence shown here is derived from an EMBL/GenBank/DDBJ whole genome shotgun (WGS) entry which is preliminary data.</text>
</comment>
<dbReference type="InterPro" id="IPR013083">
    <property type="entry name" value="Znf_RING/FYVE/PHD"/>
</dbReference>
<keyword evidence="2 4" id="KW-0863">Zinc-finger</keyword>
<evidence type="ECO:0000256" key="2">
    <source>
        <dbReference type="ARBA" id="ARBA00022771"/>
    </source>
</evidence>
<evidence type="ECO:0000256" key="1">
    <source>
        <dbReference type="ARBA" id="ARBA00022723"/>
    </source>
</evidence>
<dbReference type="InterPro" id="IPR001841">
    <property type="entry name" value="Znf_RING"/>
</dbReference>
<evidence type="ECO:0000256" key="4">
    <source>
        <dbReference type="PROSITE-ProRule" id="PRU00175"/>
    </source>
</evidence>
<reference evidence="6 7" key="1">
    <citation type="journal article" date="2020" name="ISME J.">
        <title>Uncovering the hidden diversity of litter-decomposition mechanisms in mushroom-forming fungi.</title>
        <authorList>
            <person name="Floudas D."/>
            <person name="Bentzer J."/>
            <person name="Ahren D."/>
            <person name="Johansson T."/>
            <person name="Persson P."/>
            <person name="Tunlid A."/>
        </authorList>
    </citation>
    <scope>NUCLEOTIDE SEQUENCE [LARGE SCALE GENOMIC DNA]</scope>
    <source>
        <strain evidence="6 7">CBS 291.85</strain>
    </source>
</reference>
<gene>
    <name evidence="6" type="ORF">D9758_006404</name>
</gene>
<dbReference type="GO" id="GO:0008270">
    <property type="term" value="F:zinc ion binding"/>
    <property type="evidence" value="ECO:0007669"/>
    <property type="project" value="UniProtKB-KW"/>
</dbReference>
<organism evidence="6 7">
    <name type="scientific">Tetrapyrgos nigripes</name>
    <dbReference type="NCBI Taxonomy" id="182062"/>
    <lineage>
        <taxon>Eukaryota</taxon>
        <taxon>Fungi</taxon>
        <taxon>Dikarya</taxon>
        <taxon>Basidiomycota</taxon>
        <taxon>Agaricomycotina</taxon>
        <taxon>Agaricomycetes</taxon>
        <taxon>Agaricomycetidae</taxon>
        <taxon>Agaricales</taxon>
        <taxon>Marasmiineae</taxon>
        <taxon>Marasmiaceae</taxon>
        <taxon>Tetrapyrgos</taxon>
    </lineage>
</organism>
<evidence type="ECO:0000256" key="3">
    <source>
        <dbReference type="ARBA" id="ARBA00022833"/>
    </source>
</evidence>
<dbReference type="InterPro" id="IPR027370">
    <property type="entry name" value="Znf-RING_euk"/>
</dbReference>